<dbReference type="Pfam" id="PF03091">
    <property type="entry name" value="CutA1"/>
    <property type="match status" value="1"/>
</dbReference>
<dbReference type="Proteomes" id="UP001528411">
    <property type="component" value="Unassembled WGS sequence"/>
</dbReference>
<comment type="caution">
    <text evidence="1">The sequence shown here is derived from an EMBL/GenBank/DDBJ whole genome shotgun (WGS) entry which is preliminary data.</text>
</comment>
<dbReference type="PANTHER" id="PTHR23419:SF8">
    <property type="entry name" value="FI09726P"/>
    <property type="match status" value="1"/>
</dbReference>
<protein>
    <submittedName>
        <fullName evidence="1">Divalent-cation tolerance protein CutA</fullName>
    </submittedName>
</protein>
<dbReference type="RefSeq" id="WP_215961808.1">
    <property type="nucleotide sequence ID" value="NZ_JAQOMS010000002.1"/>
</dbReference>
<accession>A0ABT5FE29</accession>
<organism evidence="1 2">
    <name type="scientific">Psychrosphaera algicola</name>
    <dbReference type="NCBI Taxonomy" id="3023714"/>
    <lineage>
        <taxon>Bacteria</taxon>
        <taxon>Pseudomonadati</taxon>
        <taxon>Pseudomonadota</taxon>
        <taxon>Gammaproteobacteria</taxon>
        <taxon>Alteromonadales</taxon>
        <taxon>Pseudoalteromonadaceae</taxon>
        <taxon>Psychrosphaera</taxon>
    </lineage>
</organism>
<sequence>MFKLALTTCPDLPTAHQLAEILVESNLAACVNIIPSIVSIYKWQGKMEQSQETQLIIKTVERNVAKIESILVEHHPYDVPEYIVLNFDTGSKSYLEWLEQNTSEM</sequence>
<reference evidence="1 2" key="1">
    <citation type="submission" date="2023-01" db="EMBL/GenBank/DDBJ databases">
        <title>Psychrosphaera sp. nov., isolated from marine algae.</title>
        <authorList>
            <person name="Bayburt H."/>
            <person name="Choi B.J."/>
            <person name="Kim J.M."/>
            <person name="Choi D.G."/>
            <person name="Jeon C.O."/>
        </authorList>
    </citation>
    <scope>NUCLEOTIDE SEQUENCE [LARGE SCALE GENOMIC DNA]</scope>
    <source>
        <strain evidence="1 2">G1-22</strain>
    </source>
</reference>
<evidence type="ECO:0000313" key="2">
    <source>
        <dbReference type="Proteomes" id="UP001528411"/>
    </source>
</evidence>
<name>A0ABT5FE29_9GAMM</name>
<dbReference type="EMBL" id="JAQOMS010000002">
    <property type="protein sequence ID" value="MDC2889202.1"/>
    <property type="molecule type" value="Genomic_DNA"/>
</dbReference>
<dbReference type="InterPro" id="IPR004323">
    <property type="entry name" value="Ion_tolerance_CutA"/>
</dbReference>
<gene>
    <name evidence="1" type="ORF">PN838_11025</name>
</gene>
<keyword evidence="2" id="KW-1185">Reference proteome</keyword>
<dbReference type="PANTHER" id="PTHR23419">
    <property type="entry name" value="DIVALENT CATION TOLERANCE CUTA-RELATED"/>
    <property type="match status" value="1"/>
</dbReference>
<evidence type="ECO:0000313" key="1">
    <source>
        <dbReference type="EMBL" id="MDC2889202.1"/>
    </source>
</evidence>
<proteinExistence type="predicted"/>